<dbReference type="AlphaFoldDB" id="A0A6A5QMP4"/>
<feature type="domain" description="DUF7730" evidence="2">
    <location>
        <begin position="133"/>
        <end position="240"/>
    </location>
</feature>
<evidence type="ECO:0000313" key="3">
    <source>
        <dbReference type="EMBL" id="KAF1917051.1"/>
    </source>
</evidence>
<gene>
    <name evidence="3" type="ORF">BDU57DRAFT_587875</name>
</gene>
<feature type="signal peptide" evidence="1">
    <location>
        <begin position="1"/>
        <end position="17"/>
    </location>
</feature>
<dbReference type="InterPro" id="IPR038883">
    <property type="entry name" value="AN11006-like"/>
</dbReference>
<dbReference type="InterPro" id="IPR056632">
    <property type="entry name" value="DUF7730"/>
</dbReference>
<dbReference type="PANTHER" id="PTHR42085:SF2">
    <property type="entry name" value="F-BOX DOMAIN-CONTAINING PROTEIN"/>
    <property type="match status" value="1"/>
</dbReference>
<protein>
    <recommendedName>
        <fullName evidence="2">DUF7730 domain-containing protein</fullName>
    </recommendedName>
</protein>
<evidence type="ECO:0000256" key="1">
    <source>
        <dbReference type="SAM" id="SignalP"/>
    </source>
</evidence>
<dbReference type="PANTHER" id="PTHR42085">
    <property type="entry name" value="F-BOX DOMAIN-CONTAINING PROTEIN"/>
    <property type="match status" value="1"/>
</dbReference>
<reference evidence="3" key="1">
    <citation type="journal article" date="2020" name="Stud. Mycol.">
        <title>101 Dothideomycetes genomes: a test case for predicting lifestyles and emergence of pathogens.</title>
        <authorList>
            <person name="Haridas S."/>
            <person name="Albert R."/>
            <person name="Binder M."/>
            <person name="Bloem J."/>
            <person name="Labutti K."/>
            <person name="Salamov A."/>
            <person name="Andreopoulos B."/>
            <person name="Baker S."/>
            <person name="Barry K."/>
            <person name="Bills G."/>
            <person name="Bluhm B."/>
            <person name="Cannon C."/>
            <person name="Castanera R."/>
            <person name="Culley D."/>
            <person name="Daum C."/>
            <person name="Ezra D."/>
            <person name="Gonzalez J."/>
            <person name="Henrissat B."/>
            <person name="Kuo A."/>
            <person name="Liang C."/>
            <person name="Lipzen A."/>
            <person name="Lutzoni F."/>
            <person name="Magnuson J."/>
            <person name="Mondo S."/>
            <person name="Nolan M."/>
            <person name="Ohm R."/>
            <person name="Pangilinan J."/>
            <person name="Park H.-J."/>
            <person name="Ramirez L."/>
            <person name="Alfaro M."/>
            <person name="Sun H."/>
            <person name="Tritt A."/>
            <person name="Yoshinaga Y."/>
            <person name="Zwiers L.-H."/>
            <person name="Turgeon B."/>
            <person name="Goodwin S."/>
            <person name="Spatafora J."/>
            <person name="Crous P."/>
            <person name="Grigoriev I."/>
        </authorList>
    </citation>
    <scope>NUCLEOTIDE SEQUENCE</scope>
    <source>
        <strain evidence="3">HMLAC05119</strain>
    </source>
</reference>
<dbReference type="OrthoDB" id="2951834at2759"/>
<name>A0A6A5QMP4_AMPQU</name>
<dbReference type="Proteomes" id="UP000800096">
    <property type="component" value="Unassembled WGS sequence"/>
</dbReference>
<feature type="chain" id="PRO_5025365747" description="DUF7730 domain-containing protein" evidence="1">
    <location>
        <begin position="18"/>
        <end position="398"/>
    </location>
</feature>
<dbReference type="Pfam" id="PF24864">
    <property type="entry name" value="DUF7730"/>
    <property type="match status" value="1"/>
</dbReference>
<keyword evidence="4" id="KW-1185">Reference proteome</keyword>
<organism evidence="3 4">
    <name type="scientific">Ampelomyces quisqualis</name>
    <name type="common">Powdery mildew agent</name>
    <dbReference type="NCBI Taxonomy" id="50730"/>
    <lineage>
        <taxon>Eukaryota</taxon>
        <taxon>Fungi</taxon>
        <taxon>Dikarya</taxon>
        <taxon>Ascomycota</taxon>
        <taxon>Pezizomycotina</taxon>
        <taxon>Dothideomycetes</taxon>
        <taxon>Pleosporomycetidae</taxon>
        <taxon>Pleosporales</taxon>
        <taxon>Pleosporineae</taxon>
        <taxon>Phaeosphaeriaceae</taxon>
        <taxon>Ampelomyces</taxon>
    </lineage>
</organism>
<evidence type="ECO:0000259" key="2">
    <source>
        <dbReference type="Pfam" id="PF24864"/>
    </source>
</evidence>
<evidence type="ECO:0000313" key="4">
    <source>
        <dbReference type="Proteomes" id="UP000800096"/>
    </source>
</evidence>
<dbReference type="EMBL" id="ML979135">
    <property type="protein sequence ID" value="KAF1917051.1"/>
    <property type="molecule type" value="Genomic_DNA"/>
</dbReference>
<keyword evidence="1" id="KW-0732">Signal</keyword>
<accession>A0A6A5QMP4</accession>
<proteinExistence type="predicted"/>
<sequence length="398" mass="44669">MRHLVFIFLSLRDVSLPTSPSQPEYIVLGCYSRARLYSYNLKQAFRIPGTNTKHSCQLPEGESFNAFFNELQEGSDVELDASEGESISISDDTLPPSPVSDTTSKANIVNNHALLEALTAPSVAHTVSEPFPLFKLPLSVRKSIYEYLLVVPGLICIRQNQTLLYEENQGCLHADSCQLLPGIAHAFNQLSVNGYKIPFSRFATTSINILLASKEVYAEAKPLLYSKNNFDIPRPSTELIPPTDLSVRLFPPGCQRLVAKLNIRIRSFYDLNWLLNSGYTEVKNFYRGLSTLTLILEIDSTNKGFGRQWAKQDGEKWNVYIRRLQMEIGKHAFASSKGKKVMTIPAWINLRVLFGGESYDQDLRGNAVTTTGIAAQPKRDELRNALVEAWELFKKGGR</sequence>